<keyword evidence="6" id="KW-0067">ATP-binding</keyword>
<dbReference type="PANTHER" id="PTHR43087">
    <property type="entry name" value="LYSINE/ARGININE/ORNITHINE TRANSPORT SYSTEM KINASE"/>
    <property type="match status" value="1"/>
</dbReference>
<dbReference type="EMBL" id="CP002408">
    <property type="protein sequence ID" value="AFU59424.1"/>
    <property type="molecule type" value="Genomic_DNA"/>
</dbReference>
<evidence type="ECO:0000256" key="5">
    <source>
        <dbReference type="ARBA" id="ARBA00023186"/>
    </source>
</evidence>
<evidence type="ECO:0000313" key="6">
    <source>
        <dbReference type="EMBL" id="AFU59424.1"/>
    </source>
</evidence>
<dbReference type="Pfam" id="PF03308">
    <property type="entry name" value="MeaB"/>
    <property type="match status" value="1"/>
</dbReference>
<dbReference type="InterPro" id="IPR005129">
    <property type="entry name" value="GTPase_ArgK"/>
</dbReference>
<keyword evidence="2" id="KW-0547">Nucleotide-binding</keyword>
<name>K0INI3_NITGG</name>
<dbReference type="SUPFAM" id="SSF52540">
    <property type="entry name" value="P-loop containing nucleoside triphosphate hydrolases"/>
    <property type="match status" value="1"/>
</dbReference>
<dbReference type="STRING" id="1237085.Ngar_c25010"/>
<dbReference type="GO" id="GO:0005525">
    <property type="term" value="F:GTP binding"/>
    <property type="evidence" value="ECO:0007669"/>
    <property type="project" value="UniProtKB-KW"/>
</dbReference>
<organism evidence="6 7">
    <name type="scientific">Nitrososphaera gargensis (strain Ga9.2)</name>
    <dbReference type="NCBI Taxonomy" id="1237085"/>
    <lineage>
        <taxon>Archaea</taxon>
        <taxon>Nitrososphaerota</taxon>
        <taxon>Nitrososphaeria</taxon>
        <taxon>Nitrososphaerales</taxon>
        <taxon>Nitrososphaeraceae</taxon>
        <taxon>Nitrososphaera</taxon>
    </lineage>
</organism>
<dbReference type="Gene3D" id="3.40.50.300">
    <property type="entry name" value="P-loop containing nucleotide triphosphate hydrolases"/>
    <property type="match status" value="1"/>
</dbReference>
<dbReference type="InterPro" id="IPR027417">
    <property type="entry name" value="P-loop_NTPase"/>
</dbReference>
<proteinExistence type="inferred from homology"/>
<sequence>MLPIVKGLLAGERRALARAISIVDNDEPESREIIRQIFSKIGGARTVGFTGPGGAGKSSLVGRLIPECQALGYRVAVLAVDPTSPLTGGAILGDRVRMQGNLDDEKVFMRSMASRGAVGGVSKSLRNAIRILDAAGYNLVLVESVGAGQLEIEISKVVDITAVLFTPHTGDNVQAVKAGLTEIGDMYIINKSDLEGAGALYNTIVDLIGDTDRKPVVLKASAKTGKGVRELAKSIDKLLKEKSINYKERERRMLENELRDMVLNTVEKKASQMLAGSKKYSEFVDKLTRKEIDPYAAAEELAAGLFR</sequence>
<dbReference type="Gene3D" id="1.20.5.170">
    <property type="match status" value="1"/>
</dbReference>
<dbReference type="Proteomes" id="UP000008037">
    <property type="component" value="Chromosome"/>
</dbReference>
<dbReference type="InParanoid" id="K0INI3"/>
<dbReference type="KEGG" id="nga:Ngar_c25010"/>
<keyword evidence="7" id="KW-1185">Reference proteome</keyword>
<evidence type="ECO:0000313" key="7">
    <source>
        <dbReference type="Proteomes" id="UP000008037"/>
    </source>
</evidence>
<dbReference type="RefSeq" id="WP_015019959.1">
    <property type="nucleotide sequence ID" value="NC_018719.1"/>
</dbReference>
<dbReference type="OrthoDB" id="21324at2157"/>
<dbReference type="GO" id="GO:0005524">
    <property type="term" value="F:ATP binding"/>
    <property type="evidence" value="ECO:0007669"/>
    <property type="project" value="UniProtKB-KW"/>
</dbReference>
<evidence type="ECO:0000256" key="2">
    <source>
        <dbReference type="ARBA" id="ARBA00022741"/>
    </source>
</evidence>
<keyword evidence="3" id="KW-0378">Hydrolase</keyword>
<evidence type="ECO:0000256" key="3">
    <source>
        <dbReference type="ARBA" id="ARBA00022801"/>
    </source>
</evidence>
<evidence type="ECO:0000256" key="1">
    <source>
        <dbReference type="ARBA" id="ARBA00009625"/>
    </source>
</evidence>
<comment type="similarity">
    <text evidence="1">Belongs to the SIMIBI class G3E GTPase family. ArgK/MeaB subfamily.</text>
</comment>
<evidence type="ECO:0000256" key="4">
    <source>
        <dbReference type="ARBA" id="ARBA00023134"/>
    </source>
</evidence>
<protein>
    <submittedName>
        <fullName evidence="6">ABC transporter, ATP-binding protein</fullName>
    </submittedName>
</protein>
<dbReference type="BioCyc" id="CNIT1237085:G1324-2500-MONOMER"/>
<dbReference type="NCBIfam" id="TIGR00750">
    <property type="entry name" value="lao"/>
    <property type="match status" value="1"/>
</dbReference>
<keyword evidence="4" id="KW-0342">GTP-binding</keyword>
<dbReference type="PANTHER" id="PTHR43087:SF1">
    <property type="entry name" value="LAO_AO TRANSPORT SYSTEM ATPASE"/>
    <property type="match status" value="1"/>
</dbReference>
<dbReference type="AlphaFoldDB" id="K0INI3"/>
<dbReference type="FunCoup" id="K0INI3">
    <property type="interactions" value="27"/>
</dbReference>
<dbReference type="InterPro" id="IPR052040">
    <property type="entry name" value="GTPase/Isobutyryl-CoA_mutase"/>
</dbReference>
<dbReference type="HOGENOM" id="CLU_043725_1_0_2"/>
<dbReference type="GeneID" id="13794519"/>
<keyword evidence="5" id="KW-0143">Chaperone</keyword>
<dbReference type="GO" id="GO:0003924">
    <property type="term" value="F:GTPase activity"/>
    <property type="evidence" value="ECO:0007669"/>
    <property type="project" value="InterPro"/>
</dbReference>
<reference evidence="6 7" key="1">
    <citation type="journal article" date="2012" name="Environ. Microbiol.">
        <title>The genome of the ammonia-oxidizing Candidatus Nitrososphaera gargensis: insights into metabolic versatility and environmental adaptations.</title>
        <authorList>
            <person name="Spang A."/>
            <person name="Poehlein A."/>
            <person name="Offre P."/>
            <person name="Zumbragel S."/>
            <person name="Haider S."/>
            <person name="Rychlik N."/>
            <person name="Nowka B."/>
            <person name="Schmeisser C."/>
            <person name="Lebedeva E.V."/>
            <person name="Rattei T."/>
            <person name="Bohm C."/>
            <person name="Schmid M."/>
            <person name="Galushko A."/>
            <person name="Hatzenpichler R."/>
            <person name="Weinmaier T."/>
            <person name="Daniel R."/>
            <person name="Schleper C."/>
            <person name="Spieck E."/>
            <person name="Streit W."/>
            <person name="Wagner M."/>
        </authorList>
    </citation>
    <scope>NUCLEOTIDE SEQUENCE [LARGE SCALE GENOMIC DNA]</scope>
    <source>
        <strain evidence="7">Ga9.2</strain>
    </source>
</reference>
<gene>
    <name evidence="6" type="ordered locus">Ngar_c25010</name>
</gene>
<accession>K0INI3</accession>